<dbReference type="AlphaFoldDB" id="A0A1P8KFU7"/>
<dbReference type="PROSITE" id="PS50043">
    <property type="entry name" value="HTH_LUXR_2"/>
    <property type="match status" value="1"/>
</dbReference>
<dbReference type="CDD" id="cd06170">
    <property type="entry name" value="LuxR_C_like"/>
    <property type="match status" value="1"/>
</dbReference>
<evidence type="ECO:0000313" key="6">
    <source>
        <dbReference type="EMBL" id="APW44869.1"/>
    </source>
</evidence>
<feature type="modified residue" description="4-aspartylphosphate" evidence="3">
    <location>
        <position position="66"/>
    </location>
</feature>
<gene>
    <name evidence="6" type="ORF">RS694_13445</name>
</gene>
<dbReference type="InterPro" id="IPR039420">
    <property type="entry name" value="WalR-like"/>
</dbReference>
<dbReference type="CDD" id="cd17535">
    <property type="entry name" value="REC_NarL-like"/>
    <property type="match status" value="1"/>
</dbReference>
<dbReference type="eggNOG" id="COG2197">
    <property type="taxonomic scope" value="Bacteria"/>
</dbReference>
<dbReference type="InterPro" id="IPR000792">
    <property type="entry name" value="Tscrpt_reg_LuxR_C"/>
</dbReference>
<dbReference type="Pfam" id="PF00196">
    <property type="entry name" value="GerE"/>
    <property type="match status" value="1"/>
</dbReference>
<dbReference type="Pfam" id="PF00072">
    <property type="entry name" value="Response_reg"/>
    <property type="match status" value="1"/>
</dbReference>
<feature type="domain" description="HTH luxR-type" evidence="4">
    <location>
        <begin position="162"/>
        <end position="227"/>
    </location>
</feature>
<dbReference type="PROSITE" id="PS50110">
    <property type="entry name" value="RESPONSE_REGULATORY"/>
    <property type="match status" value="1"/>
</dbReference>
<dbReference type="SUPFAM" id="SSF46894">
    <property type="entry name" value="C-terminal effector domain of the bipartite response regulators"/>
    <property type="match status" value="1"/>
</dbReference>
<evidence type="ECO:0000259" key="5">
    <source>
        <dbReference type="PROSITE" id="PS50110"/>
    </source>
</evidence>
<feature type="domain" description="Response regulatory" evidence="5">
    <location>
        <begin position="15"/>
        <end position="131"/>
    </location>
</feature>
<dbReference type="GO" id="GO:0006355">
    <property type="term" value="P:regulation of DNA-templated transcription"/>
    <property type="evidence" value="ECO:0007669"/>
    <property type="project" value="InterPro"/>
</dbReference>
<dbReference type="InterPro" id="IPR058245">
    <property type="entry name" value="NreC/VraR/RcsB-like_REC"/>
</dbReference>
<dbReference type="Gene3D" id="3.40.50.2300">
    <property type="match status" value="1"/>
</dbReference>
<sequence length="231" mass="24512">MEPARANHPEPQPIHVAIVEDDPGFSHALGQVLHAAPDMHLAGKAATQAEGLTLLQGPPADVLLVDLGLPDGSGIAVIQAAIQLWPSCNIMVSTTFGDETHVMRSIEAGAAGYLLKDSSPAKVLDEIRSLASGGSPISPIIARQVLARFRQSAPSPAPQEAADATVSPLSARETEVLEFITKGFTAQEIAKLMQLSPFTVRTFVRRIYSKLKVSSKAEAIYEARTMGLLSD</sequence>
<reference evidence="6 7" key="1">
    <citation type="submission" date="2017-01" db="EMBL/GenBank/DDBJ databases">
        <authorList>
            <person name="Mah S.A."/>
            <person name="Swanson W.J."/>
            <person name="Moy G.W."/>
            <person name="Vacquier V.D."/>
        </authorList>
    </citation>
    <scope>NUCLEOTIDE SEQUENCE [LARGE SCALE GENOMIC DNA]</scope>
    <source>
        <strain evidence="6 7">DSM 22694</strain>
    </source>
</reference>
<dbReference type="PROSITE" id="PS00622">
    <property type="entry name" value="HTH_LUXR_1"/>
    <property type="match status" value="1"/>
</dbReference>
<evidence type="ECO:0000256" key="3">
    <source>
        <dbReference type="PROSITE-ProRule" id="PRU00169"/>
    </source>
</evidence>
<keyword evidence="7" id="KW-1185">Reference proteome</keyword>
<name>A0A1P8KFU7_9BURK</name>
<proteinExistence type="predicted"/>
<evidence type="ECO:0000313" key="7">
    <source>
        <dbReference type="Proteomes" id="UP000186110"/>
    </source>
</evidence>
<dbReference type="Proteomes" id="UP000186110">
    <property type="component" value="Chromosome"/>
</dbReference>
<protein>
    <submittedName>
        <fullName evidence="6">DNA-binding response regulator</fullName>
    </submittedName>
</protein>
<dbReference type="InterPro" id="IPR016032">
    <property type="entry name" value="Sig_transdc_resp-reg_C-effctor"/>
</dbReference>
<dbReference type="SUPFAM" id="SSF52172">
    <property type="entry name" value="CheY-like"/>
    <property type="match status" value="1"/>
</dbReference>
<dbReference type="InterPro" id="IPR011006">
    <property type="entry name" value="CheY-like_superfamily"/>
</dbReference>
<keyword evidence="1 3" id="KW-0597">Phosphoprotein</keyword>
<organism evidence="6 7">
    <name type="scientific">Rhodoferax saidenbachensis</name>
    <dbReference type="NCBI Taxonomy" id="1484693"/>
    <lineage>
        <taxon>Bacteria</taxon>
        <taxon>Pseudomonadati</taxon>
        <taxon>Pseudomonadota</taxon>
        <taxon>Betaproteobacteria</taxon>
        <taxon>Burkholderiales</taxon>
        <taxon>Comamonadaceae</taxon>
        <taxon>Rhodoferax</taxon>
    </lineage>
</organism>
<evidence type="ECO:0000256" key="2">
    <source>
        <dbReference type="ARBA" id="ARBA00023125"/>
    </source>
</evidence>
<dbReference type="PANTHER" id="PTHR43214">
    <property type="entry name" value="TWO-COMPONENT RESPONSE REGULATOR"/>
    <property type="match status" value="1"/>
</dbReference>
<keyword evidence="2 6" id="KW-0238">DNA-binding</keyword>
<dbReference type="PANTHER" id="PTHR43214:SF43">
    <property type="entry name" value="TWO-COMPONENT RESPONSE REGULATOR"/>
    <property type="match status" value="1"/>
</dbReference>
<dbReference type="GO" id="GO:0000160">
    <property type="term" value="P:phosphorelay signal transduction system"/>
    <property type="evidence" value="ECO:0007669"/>
    <property type="project" value="InterPro"/>
</dbReference>
<dbReference type="STRING" id="1484693.RS694_13445"/>
<evidence type="ECO:0000259" key="4">
    <source>
        <dbReference type="PROSITE" id="PS50043"/>
    </source>
</evidence>
<accession>A0A1P8KFU7</accession>
<evidence type="ECO:0000256" key="1">
    <source>
        <dbReference type="ARBA" id="ARBA00022553"/>
    </source>
</evidence>
<dbReference type="InterPro" id="IPR001789">
    <property type="entry name" value="Sig_transdc_resp-reg_receiver"/>
</dbReference>
<dbReference type="SMART" id="SM00421">
    <property type="entry name" value="HTH_LUXR"/>
    <property type="match status" value="1"/>
</dbReference>
<dbReference type="GO" id="GO:0003677">
    <property type="term" value="F:DNA binding"/>
    <property type="evidence" value="ECO:0007669"/>
    <property type="project" value="UniProtKB-KW"/>
</dbReference>
<dbReference type="EMBL" id="CP019239">
    <property type="protein sequence ID" value="APW44869.1"/>
    <property type="molecule type" value="Genomic_DNA"/>
</dbReference>
<dbReference type="SMART" id="SM00448">
    <property type="entry name" value="REC"/>
    <property type="match status" value="1"/>
</dbReference>
<dbReference type="PRINTS" id="PR00038">
    <property type="entry name" value="HTHLUXR"/>
</dbReference>
<dbReference type="KEGG" id="rsb:RS694_13445"/>